<evidence type="ECO:0000256" key="8">
    <source>
        <dbReference type="PIRSR" id="PIRSR602187-50"/>
    </source>
</evidence>
<dbReference type="PROSITE" id="PS00496">
    <property type="entry name" value="PII_GLNB_UMP"/>
    <property type="match status" value="1"/>
</dbReference>
<evidence type="ECO:0000256" key="9">
    <source>
        <dbReference type="RuleBase" id="RU003936"/>
    </source>
</evidence>
<evidence type="ECO:0000313" key="10">
    <source>
        <dbReference type="EMBL" id="SEG20745.1"/>
    </source>
</evidence>
<dbReference type="GO" id="GO:0005829">
    <property type="term" value="C:cytosol"/>
    <property type="evidence" value="ECO:0007669"/>
    <property type="project" value="TreeGrafter"/>
</dbReference>
<proteinExistence type="inferred from homology"/>
<dbReference type="AlphaFoldDB" id="A0A1H5YAF1"/>
<evidence type="ECO:0000256" key="6">
    <source>
        <dbReference type="ARBA" id="ARBA00023163"/>
    </source>
</evidence>
<keyword evidence="11" id="KW-1185">Reference proteome</keyword>
<dbReference type="PROSITE" id="PS00638">
    <property type="entry name" value="PII_GLNB_CTER"/>
    <property type="match status" value="1"/>
</dbReference>
<keyword evidence="6" id="KW-0804">Transcription</keyword>
<dbReference type="PROSITE" id="PS51343">
    <property type="entry name" value="PII_GLNB_DOM"/>
    <property type="match status" value="1"/>
</dbReference>
<name>A0A1H5YAF1_9RHOB</name>
<comment type="subunit">
    <text evidence="1">Homotrimer.</text>
</comment>
<evidence type="ECO:0000256" key="3">
    <source>
        <dbReference type="ARBA" id="ARBA00022553"/>
    </source>
</evidence>
<dbReference type="GO" id="GO:0005524">
    <property type="term" value="F:ATP binding"/>
    <property type="evidence" value="ECO:0007669"/>
    <property type="project" value="TreeGrafter"/>
</dbReference>
<dbReference type="InterPro" id="IPR002187">
    <property type="entry name" value="N-reg_PII"/>
</dbReference>
<reference evidence="10 11" key="1">
    <citation type="submission" date="2016-10" db="EMBL/GenBank/DDBJ databases">
        <authorList>
            <person name="de Groot N.N."/>
        </authorList>
    </citation>
    <scope>NUCLEOTIDE SEQUENCE [LARGE SCALE GENOMIC DNA]</scope>
    <source>
        <strain evidence="10 11">DSM 23413</strain>
    </source>
</reference>
<dbReference type="EMBL" id="FNVD01000016">
    <property type="protein sequence ID" value="SEG20745.1"/>
    <property type="molecule type" value="Genomic_DNA"/>
</dbReference>
<dbReference type="InterPro" id="IPR015867">
    <property type="entry name" value="N-reg_PII/ATP_PRibTrfase_C"/>
</dbReference>
<gene>
    <name evidence="10" type="ORF">SAMN05421751_11615</name>
</gene>
<accession>A0A1H5YAF1</accession>
<dbReference type="InterPro" id="IPR017918">
    <property type="entry name" value="N-reg_PII_CS"/>
</dbReference>
<keyword evidence="3 8" id="KW-0597">Phosphoprotein</keyword>
<evidence type="ECO:0000256" key="5">
    <source>
        <dbReference type="ARBA" id="ARBA00023015"/>
    </source>
</evidence>
<evidence type="ECO:0000256" key="2">
    <source>
        <dbReference type="ARBA" id="ARBA00015681"/>
    </source>
</evidence>
<evidence type="ECO:0000256" key="4">
    <source>
        <dbReference type="ARBA" id="ARBA00022741"/>
    </source>
</evidence>
<organism evidence="10 11">
    <name type="scientific">Jhaorihella thermophila</name>
    <dbReference type="NCBI Taxonomy" id="488547"/>
    <lineage>
        <taxon>Bacteria</taxon>
        <taxon>Pseudomonadati</taxon>
        <taxon>Pseudomonadota</taxon>
        <taxon>Alphaproteobacteria</taxon>
        <taxon>Rhodobacterales</taxon>
        <taxon>Paracoccaceae</taxon>
        <taxon>Jhaorihella</taxon>
    </lineage>
</organism>
<dbReference type="Pfam" id="PF00543">
    <property type="entry name" value="P-II"/>
    <property type="match status" value="1"/>
</dbReference>
<dbReference type="GO" id="GO:0006808">
    <property type="term" value="P:regulation of nitrogen utilization"/>
    <property type="evidence" value="ECO:0007669"/>
    <property type="project" value="InterPro"/>
</dbReference>
<evidence type="ECO:0000313" key="11">
    <source>
        <dbReference type="Proteomes" id="UP000236742"/>
    </source>
</evidence>
<dbReference type="PANTHER" id="PTHR30115">
    <property type="entry name" value="NITROGEN REGULATORY PROTEIN P-II"/>
    <property type="match status" value="1"/>
</dbReference>
<feature type="modified residue" description="O-UMP-tyrosine" evidence="7">
    <location>
        <position position="60"/>
    </location>
</feature>
<sequence length="121" mass="13084">MTCQLKGKDVKLIIATIKPFKLEEVRAALTDAGVRGMMVTEIKGFGSQSGHTEIYRGAEYEVNFVPKVKLEIVVPAAEADAVVETIASTARTGKIGDGKIFVLDVEKAMRVRTGETDEDAL</sequence>
<dbReference type="GO" id="GO:0030234">
    <property type="term" value="F:enzyme regulator activity"/>
    <property type="evidence" value="ECO:0007669"/>
    <property type="project" value="InterPro"/>
</dbReference>
<dbReference type="PIRSF" id="PIRSF039144">
    <property type="entry name" value="GlnB"/>
    <property type="match status" value="1"/>
</dbReference>
<dbReference type="SMART" id="SM00938">
    <property type="entry name" value="P-II"/>
    <property type="match status" value="1"/>
</dbReference>
<dbReference type="PANTHER" id="PTHR30115:SF11">
    <property type="entry name" value="NITROGEN REGULATORY PROTEIN P-II HOMOLOG"/>
    <property type="match status" value="1"/>
</dbReference>
<evidence type="ECO:0000256" key="7">
    <source>
        <dbReference type="PIRSR" id="PIRSR039144-50"/>
    </source>
</evidence>
<dbReference type="Proteomes" id="UP000236742">
    <property type="component" value="Unassembled WGS sequence"/>
</dbReference>
<evidence type="ECO:0000256" key="1">
    <source>
        <dbReference type="ARBA" id="ARBA00011233"/>
    </source>
</evidence>
<keyword evidence="5" id="KW-0805">Transcription regulation</keyword>
<comment type="similarity">
    <text evidence="9">Belongs to the P(II) protein family.</text>
</comment>
<dbReference type="InterPro" id="IPR002332">
    <property type="entry name" value="N-reg_PII_urydylation_site"/>
</dbReference>
<dbReference type="SUPFAM" id="SSF54913">
    <property type="entry name" value="GlnB-like"/>
    <property type="match status" value="1"/>
</dbReference>
<dbReference type="Gene3D" id="3.30.70.120">
    <property type="match status" value="1"/>
</dbReference>
<dbReference type="InterPro" id="IPR011322">
    <property type="entry name" value="N-reg_PII-like_a/b"/>
</dbReference>
<dbReference type="PRINTS" id="PR00340">
    <property type="entry name" value="PIIGLNB"/>
</dbReference>
<keyword evidence="4" id="KW-0547">Nucleotide-binding</keyword>
<protein>
    <recommendedName>
        <fullName evidence="2">Nitrogen regulatory protein P-II</fullName>
    </recommendedName>
</protein>